<dbReference type="Pfam" id="PF05564">
    <property type="entry name" value="Auxin_repressed"/>
    <property type="match status" value="1"/>
</dbReference>
<sequence>MGFLHKLWDETLAGPMPDTGLGKLRKYNSFPVRSSPPVNASSANSNGEMNVTRSITIIKTSSSNLRNLSVDPCSAPESPGSAPESPAPPSTPGTPLTHGTPRGDFRRVTSRKSSVEASESTEPTSLTDSEKCFGSLTEEKEPPLLLGVSWRGDESENRISDDFAHVGIFFVFLFLM</sequence>
<dbReference type="AlphaFoldDB" id="A0AAD6RM22"/>
<comment type="similarity">
    <text evidence="1">Belongs to the DRM1/ARP family.</text>
</comment>
<proteinExistence type="inferred from homology"/>
<evidence type="ECO:0000313" key="3">
    <source>
        <dbReference type="EMBL" id="KAJ7011503.1"/>
    </source>
</evidence>
<feature type="region of interest" description="Disordered" evidence="2">
    <location>
        <begin position="66"/>
        <end position="138"/>
    </location>
</feature>
<feature type="compositionally biased region" description="Polar residues" evidence="2">
    <location>
        <begin position="111"/>
        <end position="127"/>
    </location>
</feature>
<protein>
    <submittedName>
        <fullName evidence="3">Auxin-repressed 12.5 kDa protein-like isoform X1</fullName>
    </submittedName>
</protein>
<dbReference type="InterPro" id="IPR008406">
    <property type="entry name" value="DRM/ARP"/>
</dbReference>
<dbReference type="PANTHER" id="PTHR33565">
    <property type="entry name" value="DORMANCY-ASSOCIATED PROTEIN 1"/>
    <property type="match status" value="1"/>
</dbReference>
<keyword evidence="4" id="KW-1185">Reference proteome</keyword>
<name>A0AAD6RM22_9ROSI</name>
<dbReference type="PANTHER" id="PTHR33565:SF20">
    <property type="entry name" value="DORMANCY-ASSOCIATED PROTEIN HOMOLOG 4"/>
    <property type="match status" value="1"/>
</dbReference>
<reference evidence="3 4" key="1">
    <citation type="journal article" date="2023" name="Mol. Ecol. Resour.">
        <title>Chromosome-level genome assembly of a triploid poplar Populus alba 'Berolinensis'.</title>
        <authorList>
            <person name="Chen S."/>
            <person name="Yu Y."/>
            <person name="Wang X."/>
            <person name="Wang S."/>
            <person name="Zhang T."/>
            <person name="Zhou Y."/>
            <person name="He R."/>
            <person name="Meng N."/>
            <person name="Wang Y."/>
            <person name="Liu W."/>
            <person name="Liu Z."/>
            <person name="Liu J."/>
            <person name="Guo Q."/>
            <person name="Huang H."/>
            <person name="Sederoff R.R."/>
            <person name="Wang G."/>
            <person name="Qu G."/>
            <person name="Chen S."/>
        </authorList>
    </citation>
    <scope>NUCLEOTIDE SEQUENCE [LARGE SCALE GENOMIC DNA]</scope>
    <source>
        <strain evidence="3">SC-2020</strain>
    </source>
</reference>
<evidence type="ECO:0000256" key="1">
    <source>
        <dbReference type="ARBA" id="ARBA00010502"/>
    </source>
</evidence>
<gene>
    <name evidence="3" type="ORF">NC653_001821</name>
</gene>
<comment type="caution">
    <text evidence="3">The sequence shown here is derived from an EMBL/GenBank/DDBJ whole genome shotgun (WGS) entry which is preliminary data.</text>
</comment>
<accession>A0AAD6RM22</accession>
<organism evidence="3 4">
    <name type="scientific">Populus alba x Populus x berolinensis</name>
    <dbReference type="NCBI Taxonomy" id="444605"/>
    <lineage>
        <taxon>Eukaryota</taxon>
        <taxon>Viridiplantae</taxon>
        <taxon>Streptophyta</taxon>
        <taxon>Embryophyta</taxon>
        <taxon>Tracheophyta</taxon>
        <taxon>Spermatophyta</taxon>
        <taxon>Magnoliopsida</taxon>
        <taxon>eudicotyledons</taxon>
        <taxon>Gunneridae</taxon>
        <taxon>Pentapetalae</taxon>
        <taxon>rosids</taxon>
        <taxon>fabids</taxon>
        <taxon>Malpighiales</taxon>
        <taxon>Salicaceae</taxon>
        <taxon>Saliceae</taxon>
        <taxon>Populus</taxon>
    </lineage>
</organism>
<dbReference type="Proteomes" id="UP001164929">
    <property type="component" value="Chromosome 1"/>
</dbReference>
<evidence type="ECO:0000313" key="4">
    <source>
        <dbReference type="Proteomes" id="UP001164929"/>
    </source>
</evidence>
<evidence type="ECO:0000256" key="2">
    <source>
        <dbReference type="SAM" id="MobiDB-lite"/>
    </source>
</evidence>
<feature type="compositionally biased region" description="Low complexity" evidence="2">
    <location>
        <begin position="74"/>
        <end position="84"/>
    </location>
</feature>
<dbReference type="EMBL" id="JAQIZT010000001">
    <property type="protein sequence ID" value="KAJ7011503.1"/>
    <property type="molecule type" value="Genomic_DNA"/>
</dbReference>